<evidence type="ECO:0000313" key="3">
    <source>
        <dbReference type="Proteomes" id="UP000694308"/>
    </source>
</evidence>
<name>A0A949X5R9_9CLOT</name>
<comment type="caution">
    <text evidence="2">The sequence shown here is derived from an EMBL/GenBank/DDBJ whole genome shotgun (WGS) entry which is preliminary data.</text>
</comment>
<sequence length="87" mass="9721">MVDLKQINTMQGVDIATVDKSQLTDVSGINFDNSLPQGERAVHILNQVKNPYCFRYGDTAVKVEFPEDAPPLQEVITNFLIRQKSGL</sequence>
<dbReference type="Proteomes" id="UP000694308">
    <property type="component" value="Unassembled WGS sequence"/>
</dbReference>
<gene>
    <name evidence="2" type="ORF">I6U48_24710</name>
</gene>
<evidence type="ECO:0000259" key="1">
    <source>
        <dbReference type="Pfam" id="PF21757"/>
    </source>
</evidence>
<protein>
    <recommendedName>
        <fullName evidence="1">DUF6870 domain-containing protein</fullName>
    </recommendedName>
</protein>
<dbReference type="Pfam" id="PF21757">
    <property type="entry name" value="DUF6870"/>
    <property type="match status" value="1"/>
</dbReference>
<dbReference type="RefSeq" id="WP_218323139.1">
    <property type="nucleotide sequence ID" value="NZ_JAEEGC010000154.1"/>
</dbReference>
<dbReference type="InterPro" id="IPR049222">
    <property type="entry name" value="DUF6870"/>
</dbReference>
<dbReference type="AlphaFoldDB" id="A0A949X5R9"/>
<keyword evidence="3" id="KW-1185">Reference proteome</keyword>
<evidence type="ECO:0000313" key="2">
    <source>
        <dbReference type="EMBL" id="MBV7276093.1"/>
    </source>
</evidence>
<proteinExistence type="predicted"/>
<feature type="domain" description="DUF6870" evidence="1">
    <location>
        <begin position="10"/>
        <end position="80"/>
    </location>
</feature>
<accession>A0A949X5R9</accession>
<organism evidence="2 3">
    <name type="scientific">Clostridium thailandense</name>
    <dbReference type="NCBI Taxonomy" id="2794346"/>
    <lineage>
        <taxon>Bacteria</taxon>
        <taxon>Bacillati</taxon>
        <taxon>Bacillota</taxon>
        <taxon>Clostridia</taxon>
        <taxon>Eubacteriales</taxon>
        <taxon>Clostridiaceae</taxon>
        <taxon>Clostridium</taxon>
    </lineage>
</organism>
<reference evidence="2" key="1">
    <citation type="submission" date="2020-12" db="EMBL/GenBank/DDBJ databases">
        <title>Clostridium thailandense sp. nov., a novel acetogenic bacterium isolated from peat land soil in Thailand.</title>
        <authorList>
            <person name="Chaikitkaew S."/>
            <person name="Birkeland N.K."/>
        </authorList>
    </citation>
    <scope>NUCLEOTIDE SEQUENCE</scope>
    <source>
        <strain evidence="2">PL3</strain>
    </source>
</reference>
<dbReference type="EMBL" id="JAEEGC010000154">
    <property type="protein sequence ID" value="MBV7276093.1"/>
    <property type="molecule type" value="Genomic_DNA"/>
</dbReference>